<keyword evidence="3" id="KW-1185">Reference proteome</keyword>
<gene>
    <name evidence="2" type="ORF">GCM10023346_04140</name>
</gene>
<dbReference type="Proteomes" id="UP001500200">
    <property type="component" value="Unassembled WGS sequence"/>
</dbReference>
<evidence type="ECO:0008006" key="4">
    <source>
        <dbReference type="Google" id="ProtNLM"/>
    </source>
</evidence>
<comment type="caution">
    <text evidence="2">The sequence shown here is derived from an EMBL/GenBank/DDBJ whole genome shotgun (WGS) entry which is preliminary data.</text>
</comment>
<protein>
    <recommendedName>
        <fullName evidence="4">DUF4229 domain-containing protein</fullName>
    </recommendedName>
</protein>
<sequence>MSKTTKRAIWAVWFVLMCWLMYQLFGWLGVLSLVAAGALGGAASALINRKVKRDEQIARFRNQADRFNQ</sequence>
<proteinExistence type="predicted"/>
<keyword evidence="1" id="KW-0812">Transmembrane</keyword>
<dbReference type="RefSeq" id="WP_345447567.1">
    <property type="nucleotide sequence ID" value="NZ_BAABKK010000003.1"/>
</dbReference>
<keyword evidence="1" id="KW-1133">Transmembrane helix</keyword>
<reference evidence="3" key="1">
    <citation type="journal article" date="2019" name="Int. J. Syst. Evol. Microbiol.">
        <title>The Global Catalogue of Microorganisms (GCM) 10K type strain sequencing project: providing services to taxonomists for standard genome sequencing and annotation.</title>
        <authorList>
            <consortium name="The Broad Institute Genomics Platform"/>
            <consortium name="The Broad Institute Genome Sequencing Center for Infectious Disease"/>
            <person name="Wu L."/>
            <person name="Ma J."/>
        </authorList>
    </citation>
    <scope>NUCLEOTIDE SEQUENCE [LARGE SCALE GENOMIC DNA]</scope>
    <source>
        <strain evidence="3">JCM 18514</strain>
    </source>
</reference>
<accession>A0ABP9S1U2</accession>
<keyword evidence="1" id="KW-0472">Membrane</keyword>
<name>A0ABP9S1U2_9MICC</name>
<evidence type="ECO:0000256" key="1">
    <source>
        <dbReference type="SAM" id="Phobius"/>
    </source>
</evidence>
<feature type="transmembrane region" description="Helical" evidence="1">
    <location>
        <begin position="7"/>
        <end position="24"/>
    </location>
</feature>
<organism evidence="2 3">
    <name type="scientific">Arthrobacter gyeryongensis</name>
    <dbReference type="NCBI Taxonomy" id="1650592"/>
    <lineage>
        <taxon>Bacteria</taxon>
        <taxon>Bacillati</taxon>
        <taxon>Actinomycetota</taxon>
        <taxon>Actinomycetes</taxon>
        <taxon>Micrococcales</taxon>
        <taxon>Micrococcaceae</taxon>
        <taxon>Arthrobacter</taxon>
    </lineage>
</organism>
<evidence type="ECO:0000313" key="2">
    <source>
        <dbReference type="EMBL" id="GAA5189485.1"/>
    </source>
</evidence>
<evidence type="ECO:0000313" key="3">
    <source>
        <dbReference type="Proteomes" id="UP001500200"/>
    </source>
</evidence>
<dbReference type="EMBL" id="BAABKK010000003">
    <property type="protein sequence ID" value="GAA5189485.1"/>
    <property type="molecule type" value="Genomic_DNA"/>
</dbReference>